<name>A0AAD3P7D5_NEPGR</name>
<keyword evidence="3" id="KW-1185">Reference proteome</keyword>
<comment type="caution">
    <text evidence="2">The sequence shown here is derived from an EMBL/GenBank/DDBJ whole genome shotgun (WGS) entry which is preliminary data.</text>
</comment>
<accession>A0AAD3P7D5</accession>
<sequence length="86" mass="9387">MEVGSSHDGVPADPPRGVPMPCASIGILRKNIAEMRKQFDDPRARLVIPPPSFIDGLPSLKDRGSSISSLQKSKRRKKKCSPTPHN</sequence>
<evidence type="ECO:0000256" key="1">
    <source>
        <dbReference type="SAM" id="MobiDB-lite"/>
    </source>
</evidence>
<gene>
    <name evidence="2" type="ORF">Nepgr_002616</name>
</gene>
<reference evidence="2" key="1">
    <citation type="submission" date="2023-05" db="EMBL/GenBank/DDBJ databases">
        <title>Nepenthes gracilis genome sequencing.</title>
        <authorList>
            <person name="Fukushima K."/>
        </authorList>
    </citation>
    <scope>NUCLEOTIDE SEQUENCE</scope>
    <source>
        <strain evidence="2">SING2019-196</strain>
    </source>
</reference>
<dbReference type="Proteomes" id="UP001279734">
    <property type="component" value="Unassembled WGS sequence"/>
</dbReference>
<dbReference type="EMBL" id="BSYO01000002">
    <property type="protein sequence ID" value="GMH00777.1"/>
    <property type="molecule type" value="Genomic_DNA"/>
</dbReference>
<protein>
    <submittedName>
        <fullName evidence="2">Uncharacterized protein</fullName>
    </submittedName>
</protein>
<feature type="region of interest" description="Disordered" evidence="1">
    <location>
        <begin position="41"/>
        <end position="86"/>
    </location>
</feature>
<organism evidence="2 3">
    <name type="scientific">Nepenthes gracilis</name>
    <name type="common">Slender pitcher plant</name>
    <dbReference type="NCBI Taxonomy" id="150966"/>
    <lineage>
        <taxon>Eukaryota</taxon>
        <taxon>Viridiplantae</taxon>
        <taxon>Streptophyta</taxon>
        <taxon>Embryophyta</taxon>
        <taxon>Tracheophyta</taxon>
        <taxon>Spermatophyta</taxon>
        <taxon>Magnoliopsida</taxon>
        <taxon>eudicotyledons</taxon>
        <taxon>Gunneridae</taxon>
        <taxon>Pentapetalae</taxon>
        <taxon>Caryophyllales</taxon>
        <taxon>Nepenthaceae</taxon>
        <taxon>Nepenthes</taxon>
    </lineage>
</organism>
<evidence type="ECO:0000313" key="2">
    <source>
        <dbReference type="EMBL" id="GMH00777.1"/>
    </source>
</evidence>
<proteinExistence type="predicted"/>
<dbReference type="AlphaFoldDB" id="A0AAD3P7D5"/>
<evidence type="ECO:0000313" key="3">
    <source>
        <dbReference type="Proteomes" id="UP001279734"/>
    </source>
</evidence>